<dbReference type="InterPro" id="IPR036179">
    <property type="entry name" value="Ig-like_dom_sf"/>
</dbReference>
<dbReference type="AlphaFoldDB" id="A0A6J7ZVH2"/>
<keyword evidence="4" id="KW-1185">Reference proteome</keyword>
<evidence type="ECO:0000259" key="2">
    <source>
        <dbReference type="SMART" id="SM00409"/>
    </source>
</evidence>
<reference evidence="3 4" key="1">
    <citation type="submission" date="2020-06" db="EMBL/GenBank/DDBJ databases">
        <authorList>
            <person name="Li R."/>
            <person name="Bekaert M."/>
        </authorList>
    </citation>
    <scope>NUCLEOTIDE SEQUENCE [LARGE SCALE GENOMIC DNA]</scope>
    <source>
        <strain evidence="4">wild</strain>
    </source>
</reference>
<feature type="domain" description="Immunoglobulin" evidence="2">
    <location>
        <begin position="2"/>
        <end position="93"/>
    </location>
</feature>
<dbReference type="OrthoDB" id="10012075at2759"/>
<keyword evidence="1" id="KW-0472">Membrane</keyword>
<name>A0A6J7ZVH2_MYTCO</name>
<dbReference type="Gene3D" id="2.60.40.10">
    <property type="entry name" value="Immunoglobulins"/>
    <property type="match status" value="2"/>
</dbReference>
<keyword evidence="1" id="KW-0812">Transmembrane</keyword>
<keyword evidence="1" id="KW-1133">Transmembrane helix</keyword>
<evidence type="ECO:0000313" key="3">
    <source>
        <dbReference type="EMBL" id="CAC5355920.1"/>
    </source>
</evidence>
<gene>
    <name evidence="3" type="ORF">MCOR_359</name>
</gene>
<evidence type="ECO:0000256" key="1">
    <source>
        <dbReference type="SAM" id="Phobius"/>
    </source>
</evidence>
<dbReference type="EMBL" id="CACVKT020000100">
    <property type="protein sequence ID" value="CAC5355920.1"/>
    <property type="molecule type" value="Genomic_DNA"/>
</dbReference>
<dbReference type="SMART" id="SM00409">
    <property type="entry name" value="IG"/>
    <property type="match status" value="2"/>
</dbReference>
<feature type="transmembrane region" description="Helical" evidence="1">
    <location>
        <begin position="288"/>
        <end position="311"/>
    </location>
</feature>
<accession>A0A6J7ZVH2</accession>
<protein>
    <recommendedName>
        <fullName evidence="2">Immunoglobulin domain-containing protein</fullName>
    </recommendedName>
</protein>
<organism evidence="3 4">
    <name type="scientific">Mytilus coruscus</name>
    <name type="common">Sea mussel</name>
    <dbReference type="NCBI Taxonomy" id="42192"/>
    <lineage>
        <taxon>Eukaryota</taxon>
        <taxon>Metazoa</taxon>
        <taxon>Spiralia</taxon>
        <taxon>Lophotrochozoa</taxon>
        <taxon>Mollusca</taxon>
        <taxon>Bivalvia</taxon>
        <taxon>Autobranchia</taxon>
        <taxon>Pteriomorphia</taxon>
        <taxon>Mytilida</taxon>
        <taxon>Mytiloidea</taxon>
        <taxon>Mytilidae</taxon>
        <taxon>Mytilinae</taxon>
        <taxon>Mytilus</taxon>
    </lineage>
</organism>
<dbReference type="InterPro" id="IPR003599">
    <property type="entry name" value="Ig_sub"/>
</dbReference>
<sequence>MSAVLQCQVHPNSIASWERRCEKSRSVIYTDGLEINPSLSNKSKLKIVGKITNGEYNMQINNVSAKEKGIYKCVQINYPDMIARETFVTLIIQDEPFLFFKNDNPITTNEGKNITIVCSWDSYHSTVVDIEKDGLSIDTHCTSSTCSHTFANIRRNDYGLYVCNGYTNHGIVQASVDIIVHCVNIDNFKLNGIYVCNAENGIPDVHGSIVQSGKVSVLLQDYKITVSTFGQTIRMKGYKISLQGFTLTEKDFTTYSFWIQNEIGEDTFSVKLLAKDYDFKTQSGYGSWLAIVCLVGGIIICSIASNIYCYLKRRSRINVMLETYQEDHYDEIGTINYNNVVFEQTADVTRENNDISRVTGYSDIPLSVESESSKESSLERLTGFSQSSDGYENPYQSINPENNEMHTYSNLVSNIYQNTIIFPASAGTKNTKVSNIAEETSRTPWLIIYTKKQQAGSINRYENKNRCTYQKVNFMN</sequence>
<dbReference type="InterPro" id="IPR013783">
    <property type="entry name" value="Ig-like_fold"/>
</dbReference>
<proteinExistence type="predicted"/>
<evidence type="ECO:0000313" key="4">
    <source>
        <dbReference type="Proteomes" id="UP000507470"/>
    </source>
</evidence>
<feature type="domain" description="Immunoglobulin" evidence="2">
    <location>
        <begin position="103"/>
        <end position="181"/>
    </location>
</feature>
<dbReference type="Proteomes" id="UP000507470">
    <property type="component" value="Unassembled WGS sequence"/>
</dbReference>
<dbReference type="SUPFAM" id="SSF48726">
    <property type="entry name" value="Immunoglobulin"/>
    <property type="match status" value="2"/>
</dbReference>